<dbReference type="EMBL" id="CP013232">
    <property type="protein sequence ID" value="AMO96507.1"/>
    <property type="molecule type" value="Genomic_DNA"/>
</dbReference>
<dbReference type="Proteomes" id="UP000072421">
    <property type="component" value="Chromosome"/>
</dbReference>
<evidence type="ECO:0000313" key="2">
    <source>
        <dbReference type="Proteomes" id="UP000072421"/>
    </source>
</evidence>
<name>A0A127PFI5_9BURK</name>
<accession>A0A127PFI5</accession>
<sequence>MLGLRVTSDRQGYFGYNENFKAYIEVISFDRLLNAARERNRAFFDKLGLPTN</sequence>
<dbReference type="PATRIC" id="fig|158899.10.peg.3860"/>
<dbReference type="AlphaFoldDB" id="A0A127PFI5"/>
<protein>
    <submittedName>
        <fullName evidence="1">Uncharacterized protein</fullName>
    </submittedName>
</protein>
<organism evidence="1">
    <name type="scientific">Collimonas fungivorans</name>
    <dbReference type="NCBI Taxonomy" id="158899"/>
    <lineage>
        <taxon>Bacteria</taxon>
        <taxon>Pseudomonadati</taxon>
        <taxon>Pseudomonadota</taxon>
        <taxon>Betaproteobacteria</taxon>
        <taxon>Burkholderiales</taxon>
        <taxon>Oxalobacteraceae</taxon>
        <taxon>Collimonas</taxon>
    </lineage>
</organism>
<gene>
    <name evidence="1" type="ORF">CFter6_3890</name>
</gene>
<reference evidence="1 2" key="1">
    <citation type="submission" date="2015-11" db="EMBL/GenBank/DDBJ databases">
        <title>Exploring the genomic traits of fungus-feeding bacterial genus Collimonas.</title>
        <authorList>
            <person name="Song C."/>
            <person name="Schmidt R."/>
            <person name="de Jager V."/>
            <person name="Krzyzanowska D."/>
            <person name="Jongedijk E."/>
            <person name="Cankar K."/>
            <person name="Beekwilder J."/>
            <person name="van Veen A."/>
            <person name="de Boer W."/>
            <person name="van Veen J.A."/>
            <person name="Garbeva P."/>
        </authorList>
    </citation>
    <scope>NUCLEOTIDE SEQUENCE [LARGE SCALE GENOMIC DNA]</scope>
    <source>
        <strain evidence="1 2">Ter6</strain>
    </source>
</reference>
<proteinExistence type="predicted"/>
<evidence type="ECO:0000313" key="1">
    <source>
        <dbReference type="EMBL" id="AMO96507.1"/>
    </source>
</evidence>